<name>A0ABU6NW39_9BACI</name>
<evidence type="ECO:0000313" key="2">
    <source>
        <dbReference type="EMBL" id="MED4401340.1"/>
    </source>
</evidence>
<keyword evidence="1" id="KW-0812">Transmembrane</keyword>
<sequence>MKKTLFSIVIIVVVVYISIHLYTKSKLDTIREKVNENYPEITKIESVNSIGHWGEWFSEYTFIVEIDEKKYRIWTFEDGKITGKELIR</sequence>
<evidence type="ECO:0000256" key="1">
    <source>
        <dbReference type="SAM" id="Phobius"/>
    </source>
</evidence>
<evidence type="ECO:0008006" key="4">
    <source>
        <dbReference type="Google" id="ProtNLM"/>
    </source>
</evidence>
<dbReference type="Proteomes" id="UP001342826">
    <property type="component" value="Unassembled WGS sequence"/>
</dbReference>
<keyword evidence="1" id="KW-0472">Membrane</keyword>
<comment type="caution">
    <text evidence="2">The sequence shown here is derived from an EMBL/GenBank/DDBJ whole genome shotgun (WGS) entry which is preliminary data.</text>
</comment>
<keyword evidence="1" id="KW-1133">Transmembrane helix</keyword>
<keyword evidence="3" id="KW-1185">Reference proteome</keyword>
<organism evidence="2 3">
    <name type="scientific">Metabacillus fastidiosus</name>
    <dbReference type="NCBI Taxonomy" id="1458"/>
    <lineage>
        <taxon>Bacteria</taxon>
        <taxon>Bacillati</taxon>
        <taxon>Bacillota</taxon>
        <taxon>Bacilli</taxon>
        <taxon>Bacillales</taxon>
        <taxon>Bacillaceae</taxon>
        <taxon>Metabacillus</taxon>
    </lineage>
</organism>
<protein>
    <recommendedName>
        <fullName evidence="4">PepSY domain-containing protein</fullName>
    </recommendedName>
</protein>
<dbReference type="GeneID" id="301140753"/>
<gene>
    <name evidence="2" type="ORF">P9271_08440</name>
</gene>
<dbReference type="RefSeq" id="WP_066228243.1">
    <property type="nucleotide sequence ID" value="NZ_JARTFQ010000005.1"/>
</dbReference>
<dbReference type="EMBL" id="JARTFS010000006">
    <property type="protein sequence ID" value="MED4401340.1"/>
    <property type="molecule type" value="Genomic_DNA"/>
</dbReference>
<proteinExistence type="predicted"/>
<evidence type="ECO:0000313" key="3">
    <source>
        <dbReference type="Proteomes" id="UP001342826"/>
    </source>
</evidence>
<feature type="transmembrane region" description="Helical" evidence="1">
    <location>
        <begin position="6"/>
        <end position="23"/>
    </location>
</feature>
<accession>A0ABU6NW39</accession>
<reference evidence="2 3" key="1">
    <citation type="submission" date="2023-03" db="EMBL/GenBank/DDBJ databases">
        <title>Bacillus Genome Sequencing.</title>
        <authorList>
            <person name="Dunlap C."/>
        </authorList>
    </citation>
    <scope>NUCLEOTIDE SEQUENCE [LARGE SCALE GENOMIC DNA]</scope>
    <source>
        <strain evidence="2 3">NRS-1717</strain>
    </source>
</reference>